<evidence type="ECO:0000313" key="3">
    <source>
        <dbReference type="Proteomes" id="UP000729402"/>
    </source>
</evidence>
<keyword evidence="3" id="KW-1185">Reference proteome</keyword>
<protein>
    <submittedName>
        <fullName evidence="2">Uncharacterized protein</fullName>
    </submittedName>
</protein>
<dbReference type="EMBL" id="JAAALK010000086">
    <property type="protein sequence ID" value="KAG8082242.1"/>
    <property type="molecule type" value="Genomic_DNA"/>
</dbReference>
<accession>A0A8J5T7W1</accession>
<reference evidence="2" key="1">
    <citation type="journal article" date="2021" name="bioRxiv">
        <title>Whole Genome Assembly and Annotation of Northern Wild Rice, Zizania palustris L., Supports a Whole Genome Duplication in the Zizania Genus.</title>
        <authorList>
            <person name="Haas M."/>
            <person name="Kono T."/>
            <person name="Macchietto M."/>
            <person name="Millas R."/>
            <person name="McGilp L."/>
            <person name="Shao M."/>
            <person name="Duquette J."/>
            <person name="Hirsch C.N."/>
            <person name="Kimball J."/>
        </authorList>
    </citation>
    <scope>NUCLEOTIDE SEQUENCE</scope>
    <source>
        <tissue evidence="2">Fresh leaf tissue</tissue>
    </source>
</reference>
<comment type="caution">
    <text evidence="2">The sequence shown here is derived from an EMBL/GenBank/DDBJ whole genome shotgun (WGS) entry which is preliminary data.</text>
</comment>
<dbReference type="AlphaFoldDB" id="A0A8J5T7W1"/>
<evidence type="ECO:0000256" key="1">
    <source>
        <dbReference type="SAM" id="MobiDB-lite"/>
    </source>
</evidence>
<organism evidence="2 3">
    <name type="scientific">Zizania palustris</name>
    <name type="common">Northern wild rice</name>
    <dbReference type="NCBI Taxonomy" id="103762"/>
    <lineage>
        <taxon>Eukaryota</taxon>
        <taxon>Viridiplantae</taxon>
        <taxon>Streptophyta</taxon>
        <taxon>Embryophyta</taxon>
        <taxon>Tracheophyta</taxon>
        <taxon>Spermatophyta</taxon>
        <taxon>Magnoliopsida</taxon>
        <taxon>Liliopsida</taxon>
        <taxon>Poales</taxon>
        <taxon>Poaceae</taxon>
        <taxon>BOP clade</taxon>
        <taxon>Oryzoideae</taxon>
        <taxon>Oryzeae</taxon>
        <taxon>Zizaniinae</taxon>
        <taxon>Zizania</taxon>
    </lineage>
</organism>
<evidence type="ECO:0000313" key="2">
    <source>
        <dbReference type="EMBL" id="KAG8082242.1"/>
    </source>
</evidence>
<dbReference type="Proteomes" id="UP000729402">
    <property type="component" value="Unassembled WGS sequence"/>
</dbReference>
<dbReference type="PANTHER" id="PTHR34788:SF7">
    <property type="entry name" value="OS04G0445900 PROTEIN"/>
    <property type="match status" value="1"/>
</dbReference>
<name>A0A8J5T7W1_ZIZPA</name>
<reference evidence="2" key="2">
    <citation type="submission" date="2021-02" db="EMBL/GenBank/DDBJ databases">
        <authorList>
            <person name="Kimball J.A."/>
            <person name="Haas M.W."/>
            <person name="Macchietto M."/>
            <person name="Kono T."/>
            <person name="Duquette J."/>
            <person name="Shao M."/>
        </authorList>
    </citation>
    <scope>NUCLEOTIDE SEQUENCE</scope>
    <source>
        <tissue evidence="2">Fresh leaf tissue</tissue>
    </source>
</reference>
<sequence>MGEAPPAFSAAVPRRAAAAATGHCFRLPRRGRRKVLVIRLGGGGGGCSARTGGGGGGGGGGGRGPSPRRLRLRWLRRAAWRLAELCVAALSGPLGVPDAPPPPWRGVESYFAAPFLPAVLMRRAGKDH</sequence>
<feature type="region of interest" description="Disordered" evidence="1">
    <location>
        <begin position="47"/>
        <end position="68"/>
    </location>
</feature>
<feature type="compositionally biased region" description="Gly residues" evidence="1">
    <location>
        <begin position="47"/>
        <end position="64"/>
    </location>
</feature>
<dbReference type="PANTHER" id="PTHR34788">
    <property type="entry name" value="F15I1.22"/>
    <property type="match status" value="1"/>
</dbReference>
<proteinExistence type="predicted"/>
<gene>
    <name evidence="2" type="ORF">GUJ93_ZPchr0014g46741</name>
</gene>